<evidence type="ECO:0000256" key="17">
    <source>
        <dbReference type="ARBA" id="ARBA00081533"/>
    </source>
</evidence>
<comment type="function">
    <text evidence="14">Catalyzes the hydrolysis of acyl-CoAs into free fatty acids and coenzyme A (CoASH), regulating their respective intracellular levels. Has acyl-CoA thioesterase activity towards medium (C12) and long-chain (C18) fatty acyl-CoA substrates. Can also hydrolyze 3-hydroxyphenylacetyl-CoA and 3,4-dihydroxyphenylacetyl-CoA (in vitro). May play a role in controlling adaptive thermogenesis.</text>
</comment>
<keyword evidence="11" id="KW-0206">Cytoskeleton</keyword>
<dbReference type="InterPro" id="IPR029069">
    <property type="entry name" value="HotDog_dom_sf"/>
</dbReference>
<dbReference type="GO" id="GO:0005829">
    <property type="term" value="C:cytosol"/>
    <property type="evidence" value="ECO:0007669"/>
    <property type="project" value="UniProtKB-SubCell"/>
</dbReference>
<evidence type="ECO:0000256" key="16">
    <source>
        <dbReference type="ARBA" id="ARBA00067273"/>
    </source>
</evidence>
<dbReference type="GO" id="GO:0005739">
    <property type="term" value="C:mitochondrion"/>
    <property type="evidence" value="ECO:0007669"/>
    <property type="project" value="UniProtKB-SubCell"/>
</dbReference>
<comment type="similarity">
    <text evidence="5">Belongs to the thioesterase PaaI family.</text>
</comment>
<dbReference type="InterPro" id="IPR039298">
    <property type="entry name" value="ACOT13"/>
</dbReference>
<dbReference type="NCBIfam" id="TIGR00369">
    <property type="entry name" value="unchar_dom_1"/>
    <property type="match status" value="1"/>
</dbReference>
<evidence type="ECO:0000256" key="14">
    <source>
        <dbReference type="ARBA" id="ARBA00058205"/>
    </source>
</evidence>
<evidence type="ECO:0000256" key="6">
    <source>
        <dbReference type="ARBA" id="ARBA00022490"/>
    </source>
</evidence>
<dbReference type="Proteomes" id="UP000271241">
    <property type="component" value="Unassembled WGS sequence"/>
</dbReference>
<evidence type="ECO:0000256" key="15">
    <source>
        <dbReference type="ARBA" id="ARBA00064709"/>
    </source>
</evidence>
<keyword evidence="6" id="KW-0963">Cytoplasm</keyword>
<evidence type="ECO:0000259" key="19">
    <source>
        <dbReference type="Pfam" id="PF03061"/>
    </source>
</evidence>
<dbReference type="EMBL" id="KZ993053">
    <property type="protein sequence ID" value="RKP05703.1"/>
    <property type="molecule type" value="Genomic_DNA"/>
</dbReference>
<protein>
    <recommendedName>
        <fullName evidence="16">Acyl-coenzyme A thioesterase 13</fullName>
    </recommendedName>
    <alternativeName>
        <fullName evidence="17">Hotdog-fold thioesterase superfamily member 2</fullName>
    </alternativeName>
    <alternativeName>
        <fullName evidence="18">Thioesterase superfamily member 2</fullName>
    </alternativeName>
</protein>
<organism evidence="20 21">
    <name type="scientific">Thamnocephalis sphaerospora</name>
    <dbReference type="NCBI Taxonomy" id="78915"/>
    <lineage>
        <taxon>Eukaryota</taxon>
        <taxon>Fungi</taxon>
        <taxon>Fungi incertae sedis</taxon>
        <taxon>Zoopagomycota</taxon>
        <taxon>Zoopagomycotina</taxon>
        <taxon>Zoopagomycetes</taxon>
        <taxon>Zoopagales</taxon>
        <taxon>Sigmoideomycetaceae</taxon>
        <taxon>Thamnocephalis</taxon>
    </lineage>
</organism>
<evidence type="ECO:0000256" key="12">
    <source>
        <dbReference type="ARBA" id="ARBA00023242"/>
    </source>
</evidence>
<dbReference type="GO" id="GO:0005634">
    <property type="term" value="C:nucleus"/>
    <property type="evidence" value="ECO:0007669"/>
    <property type="project" value="UniProtKB-SubCell"/>
</dbReference>
<evidence type="ECO:0000256" key="2">
    <source>
        <dbReference type="ARBA" id="ARBA00004173"/>
    </source>
</evidence>
<comment type="subcellular location">
    <subcellularLocation>
        <location evidence="3">Cytoplasm</location>
        <location evidence="3">Cytoskeleton</location>
        <location evidence="3">Spindle</location>
    </subcellularLocation>
    <subcellularLocation>
        <location evidence="4">Cytoplasm</location>
        <location evidence="4">Cytosol</location>
    </subcellularLocation>
    <subcellularLocation>
        <location evidence="2">Mitochondrion</location>
    </subcellularLocation>
    <subcellularLocation>
        <location evidence="1">Nucleus</location>
    </subcellularLocation>
</comment>
<dbReference type="PANTHER" id="PTHR21660:SF1">
    <property type="entry name" value="ACYL-COENZYME A THIOESTERASE 13"/>
    <property type="match status" value="1"/>
</dbReference>
<name>A0A4P9XIY8_9FUNG</name>
<dbReference type="InterPro" id="IPR006683">
    <property type="entry name" value="Thioestr_dom"/>
</dbReference>
<comment type="subunit">
    <text evidence="15">Homotetramer. Interacts with PCTP.</text>
</comment>
<dbReference type="Gene3D" id="3.10.129.10">
    <property type="entry name" value="Hotdog Thioesterase"/>
    <property type="match status" value="1"/>
</dbReference>
<keyword evidence="12" id="KW-0539">Nucleus</keyword>
<evidence type="ECO:0000256" key="9">
    <source>
        <dbReference type="ARBA" id="ARBA00023098"/>
    </source>
</evidence>
<dbReference type="PANTHER" id="PTHR21660">
    <property type="entry name" value="THIOESTERASE SUPERFAMILY MEMBER-RELATED"/>
    <property type="match status" value="1"/>
</dbReference>
<accession>A0A4P9XIY8</accession>
<feature type="domain" description="Thioesterase" evidence="19">
    <location>
        <begin position="58"/>
        <end position="129"/>
    </location>
</feature>
<dbReference type="InterPro" id="IPR003736">
    <property type="entry name" value="PAAI_dom"/>
</dbReference>
<evidence type="ECO:0000256" key="1">
    <source>
        <dbReference type="ARBA" id="ARBA00004123"/>
    </source>
</evidence>
<keyword evidence="9" id="KW-0443">Lipid metabolism</keyword>
<dbReference type="OrthoDB" id="46529at2759"/>
<keyword evidence="7" id="KW-0378">Hydrolase</keyword>
<evidence type="ECO:0000256" key="3">
    <source>
        <dbReference type="ARBA" id="ARBA00004186"/>
    </source>
</evidence>
<evidence type="ECO:0000256" key="8">
    <source>
        <dbReference type="ARBA" id="ARBA00022990"/>
    </source>
</evidence>
<evidence type="ECO:0000256" key="7">
    <source>
        <dbReference type="ARBA" id="ARBA00022801"/>
    </source>
</evidence>
<evidence type="ECO:0000256" key="18">
    <source>
        <dbReference type="ARBA" id="ARBA00083956"/>
    </source>
</evidence>
<dbReference type="SUPFAM" id="SSF54637">
    <property type="entry name" value="Thioesterase/thiol ester dehydrase-isomerase"/>
    <property type="match status" value="1"/>
</dbReference>
<comment type="catalytic activity">
    <reaction evidence="13">
        <text>a fatty acyl-CoA + H2O = a fatty acid + CoA + H(+)</text>
        <dbReference type="Rhea" id="RHEA:16781"/>
        <dbReference type="ChEBI" id="CHEBI:15377"/>
        <dbReference type="ChEBI" id="CHEBI:15378"/>
        <dbReference type="ChEBI" id="CHEBI:28868"/>
        <dbReference type="ChEBI" id="CHEBI:57287"/>
        <dbReference type="ChEBI" id="CHEBI:77636"/>
    </reaction>
    <physiologicalReaction direction="left-to-right" evidence="13">
        <dbReference type="Rhea" id="RHEA:16782"/>
    </physiologicalReaction>
</comment>
<evidence type="ECO:0000256" key="5">
    <source>
        <dbReference type="ARBA" id="ARBA00008324"/>
    </source>
</evidence>
<dbReference type="GO" id="GO:0005819">
    <property type="term" value="C:spindle"/>
    <property type="evidence" value="ECO:0007669"/>
    <property type="project" value="UniProtKB-SubCell"/>
</dbReference>
<dbReference type="STRING" id="78915.A0A4P9XIY8"/>
<keyword evidence="21" id="KW-1185">Reference proteome</keyword>
<evidence type="ECO:0000256" key="11">
    <source>
        <dbReference type="ARBA" id="ARBA00023212"/>
    </source>
</evidence>
<dbReference type="FunFam" id="3.10.129.10:FF:000021">
    <property type="entry name" value="Acyl-coenzyme A thioesterase 13"/>
    <property type="match status" value="1"/>
</dbReference>
<dbReference type="GO" id="GO:0006629">
    <property type="term" value="P:lipid metabolic process"/>
    <property type="evidence" value="ECO:0007669"/>
    <property type="project" value="UniProtKB-KW"/>
</dbReference>
<evidence type="ECO:0000256" key="13">
    <source>
        <dbReference type="ARBA" id="ARBA00052976"/>
    </source>
</evidence>
<dbReference type="GO" id="GO:0047617">
    <property type="term" value="F:fatty acyl-CoA hydrolase activity"/>
    <property type="evidence" value="ECO:0007669"/>
    <property type="project" value="InterPro"/>
</dbReference>
<evidence type="ECO:0000256" key="4">
    <source>
        <dbReference type="ARBA" id="ARBA00004514"/>
    </source>
</evidence>
<dbReference type="Pfam" id="PF03061">
    <property type="entry name" value="4HBT"/>
    <property type="match status" value="1"/>
</dbReference>
<reference evidence="21" key="1">
    <citation type="journal article" date="2018" name="Nat. Microbiol.">
        <title>Leveraging single-cell genomics to expand the fungal tree of life.</title>
        <authorList>
            <person name="Ahrendt S.R."/>
            <person name="Quandt C.A."/>
            <person name="Ciobanu D."/>
            <person name="Clum A."/>
            <person name="Salamov A."/>
            <person name="Andreopoulos B."/>
            <person name="Cheng J.F."/>
            <person name="Woyke T."/>
            <person name="Pelin A."/>
            <person name="Henrissat B."/>
            <person name="Reynolds N.K."/>
            <person name="Benny G.L."/>
            <person name="Smith M.E."/>
            <person name="James T.Y."/>
            <person name="Grigoriev I.V."/>
        </authorList>
    </citation>
    <scope>NUCLEOTIDE SEQUENCE [LARGE SCALE GENOMIC DNA]</scope>
    <source>
        <strain evidence="21">RSA 1356</strain>
    </source>
</reference>
<evidence type="ECO:0000313" key="21">
    <source>
        <dbReference type="Proteomes" id="UP000271241"/>
    </source>
</evidence>
<evidence type="ECO:0000313" key="20">
    <source>
        <dbReference type="EMBL" id="RKP05703.1"/>
    </source>
</evidence>
<dbReference type="AlphaFoldDB" id="A0A4P9XIY8"/>
<keyword evidence="8" id="KW-0007">Acetylation</keyword>
<proteinExistence type="inferred from homology"/>
<sequence length="170" mass="18178">MAAKNTLDYVRRSLLLLRRPKGFEGQIASNLQVVEAAPGRAVCTMPIEERHLNRVDSLHGGVIASLVDIGGSLAISSMGCYLTGVSTDLSVSYLSGSKIGDTITIDSRCTRIGKTLAFTTVDILHGERLLAQGRHTKFIGKSLALQKQLEHEGVVPPGGVATGDQFNGRY</sequence>
<gene>
    <name evidence="20" type="ORF">THASP1DRAFT_32458</name>
</gene>
<evidence type="ECO:0000256" key="10">
    <source>
        <dbReference type="ARBA" id="ARBA00023128"/>
    </source>
</evidence>
<dbReference type="CDD" id="cd03443">
    <property type="entry name" value="PaaI_thioesterase"/>
    <property type="match status" value="1"/>
</dbReference>
<keyword evidence="10" id="KW-0496">Mitochondrion</keyword>